<dbReference type="PANTHER" id="PTHR42788:SF13">
    <property type="entry name" value="ALIPHATIC SULFONATES IMPORT ATP-BINDING PROTEIN SSUB"/>
    <property type="match status" value="1"/>
</dbReference>
<sequence>MLDIKHLSASHDTKIILQEINLTVARDDIVALIGPSGTGKTTLIECINGLQKITSGNITLNGTPVTPRQQTISWIPQQYGLLPWATVYDNVLMGVTIKKIPVTDLLKQQVSDLLQSLGLSELVNQFPNQLSGGQQQRVAIARAMLVNPDIFLLDEPFSALDALTREQMQAQFFSQWQIHKAPTILITHDVEEAVFLGSRIVLLSGSPGQIVADIPNDKLFHLALSERRVSSLFYEQVRLVREALGR</sequence>
<dbReference type="SUPFAM" id="SSF52540">
    <property type="entry name" value="P-loop containing nucleoside triphosphate hydrolases"/>
    <property type="match status" value="1"/>
</dbReference>
<dbReference type="InterPro" id="IPR050166">
    <property type="entry name" value="ABC_transporter_ATP-bind"/>
</dbReference>
<dbReference type="GO" id="GO:0016887">
    <property type="term" value="F:ATP hydrolysis activity"/>
    <property type="evidence" value="ECO:0007669"/>
    <property type="project" value="InterPro"/>
</dbReference>
<dbReference type="GO" id="GO:0005524">
    <property type="term" value="F:ATP binding"/>
    <property type="evidence" value="ECO:0007669"/>
    <property type="project" value="UniProtKB-KW"/>
</dbReference>
<proteinExistence type="predicted"/>
<name>A0A1Q2D6Q9_9ENTE</name>
<dbReference type="PANTHER" id="PTHR42788">
    <property type="entry name" value="TAURINE IMPORT ATP-BINDING PROTEIN-RELATED"/>
    <property type="match status" value="1"/>
</dbReference>
<dbReference type="RefSeq" id="WP_077276103.1">
    <property type="nucleotide sequence ID" value="NZ_CP019609.1"/>
</dbReference>
<dbReference type="InterPro" id="IPR003439">
    <property type="entry name" value="ABC_transporter-like_ATP-bd"/>
</dbReference>
<dbReference type="InterPro" id="IPR003593">
    <property type="entry name" value="AAA+_ATPase"/>
</dbReference>
<dbReference type="SMART" id="SM00382">
    <property type="entry name" value="AAA"/>
    <property type="match status" value="1"/>
</dbReference>
<dbReference type="Pfam" id="PF00005">
    <property type="entry name" value="ABC_tran"/>
    <property type="match status" value="1"/>
</dbReference>
<evidence type="ECO:0000313" key="5">
    <source>
        <dbReference type="Proteomes" id="UP000188246"/>
    </source>
</evidence>
<protein>
    <submittedName>
        <fullName evidence="4">Uncharacterized protein</fullName>
    </submittedName>
</protein>
<dbReference type="Gene3D" id="3.40.50.300">
    <property type="entry name" value="P-loop containing nucleotide triphosphate hydrolases"/>
    <property type="match status" value="1"/>
</dbReference>
<evidence type="ECO:0000313" key="4">
    <source>
        <dbReference type="EMBL" id="AQP54027.1"/>
    </source>
</evidence>
<keyword evidence="1" id="KW-0813">Transport</keyword>
<dbReference type="InterPro" id="IPR017871">
    <property type="entry name" value="ABC_transporter-like_CS"/>
</dbReference>
<evidence type="ECO:0000256" key="3">
    <source>
        <dbReference type="ARBA" id="ARBA00022840"/>
    </source>
</evidence>
<gene>
    <name evidence="4" type="ORF">BW732_07240</name>
</gene>
<evidence type="ECO:0000256" key="2">
    <source>
        <dbReference type="ARBA" id="ARBA00022741"/>
    </source>
</evidence>
<dbReference type="PROSITE" id="PS50893">
    <property type="entry name" value="ABC_TRANSPORTER_2"/>
    <property type="match status" value="1"/>
</dbReference>
<dbReference type="Proteomes" id="UP000188246">
    <property type="component" value="Chromosome"/>
</dbReference>
<keyword evidence="3" id="KW-0067">ATP-binding</keyword>
<dbReference type="EMBL" id="CP019609">
    <property type="protein sequence ID" value="AQP54027.1"/>
    <property type="molecule type" value="Genomic_DNA"/>
</dbReference>
<dbReference type="PROSITE" id="PS00211">
    <property type="entry name" value="ABC_TRANSPORTER_1"/>
    <property type="match status" value="1"/>
</dbReference>
<dbReference type="STRING" id="633807.BW732_07240"/>
<dbReference type="KEGG" id="vpi:BW732_07240"/>
<dbReference type="OrthoDB" id="9802264at2"/>
<evidence type="ECO:0000256" key="1">
    <source>
        <dbReference type="ARBA" id="ARBA00022448"/>
    </source>
</evidence>
<reference evidence="4 5" key="1">
    <citation type="journal article" date="2010" name="Int. J. Syst. Evol. Microbiol.">
        <title>Vagococcus penaei sp. nov., isolated from spoilage microbiota of cooked shrimp (Penaeus vannamei).</title>
        <authorList>
            <person name="Jaffres E."/>
            <person name="Prevost H."/>
            <person name="Rossero A."/>
            <person name="Joffraud J.J."/>
            <person name="Dousset X."/>
        </authorList>
    </citation>
    <scope>NUCLEOTIDE SEQUENCE [LARGE SCALE GENOMIC DNA]</scope>
    <source>
        <strain evidence="4 5">CD276</strain>
    </source>
</reference>
<accession>A0A1Q2D6Q9</accession>
<dbReference type="AlphaFoldDB" id="A0A1Q2D6Q9"/>
<organism evidence="4 5">
    <name type="scientific">Vagococcus penaei</name>
    <dbReference type="NCBI Taxonomy" id="633807"/>
    <lineage>
        <taxon>Bacteria</taxon>
        <taxon>Bacillati</taxon>
        <taxon>Bacillota</taxon>
        <taxon>Bacilli</taxon>
        <taxon>Lactobacillales</taxon>
        <taxon>Enterococcaceae</taxon>
        <taxon>Vagococcus</taxon>
    </lineage>
</organism>
<dbReference type="InterPro" id="IPR027417">
    <property type="entry name" value="P-loop_NTPase"/>
</dbReference>
<keyword evidence="5" id="KW-1185">Reference proteome</keyword>
<keyword evidence="2" id="KW-0547">Nucleotide-binding</keyword>